<reference evidence="2" key="1">
    <citation type="journal article" date="2014" name="Int. J. Syst. Evol. Microbiol.">
        <title>Complete genome sequence of Corynebacterium casei LMG S-19264T (=DSM 44701T), isolated from a smear-ripened cheese.</title>
        <authorList>
            <consortium name="US DOE Joint Genome Institute (JGI-PGF)"/>
            <person name="Walter F."/>
            <person name="Albersmeier A."/>
            <person name="Kalinowski J."/>
            <person name="Ruckert C."/>
        </authorList>
    </citation>
    <scope>NUCLEOTIDE SEQUENCE</scope>
    <source>
        <strain evidence="2">CGMCC 1.15794</strain>
    </source>
</reference>
<evidence type="ECO:0000313" key="2">
    <source>
        <dbReference type="EMBL" id="GGH49534.1"/>
    </source>
</evidence>
<evidence type="ECO:0000256" key="1">
    <source>
        <dbReference type="SAM" id="Phobius"/>
    </source>
</evidence>
<protein>
    <submittedName>
        <fullName evidence="2">Uncharacterized protein</fullName>
    </submittedName>
</protein>
<feature type="transmembrane region" description="Helical" evidence="1">
    <location>
        <begin position="58"/>
        <end position="78"/>
    </location>
</feature>
<sequence>MYILLALIAAVALGVAVHFALPRRPLRGVALAPSLAGAAGAVAYGVCTWAGLGEANPWQWVISLVAAVAVSVGGTLLLTRVRAAHDEAEARRLGVA</sequence>
<reference evidence="2" key="2">
    <citation type="submission" date="2020-09" db="EMBL/GenBank/DDBJ databases">
        <authorList>
            <person name="Sun Q."/>
            <person name="Zhou Y."/>
        </authorList>
    </citation>
    <scope>NUCLEOTIDE SEQUENCE</scope>
    <source>
        <strain evidence="2">CGMCC 1.15794</strain>
    </source>
</reference>
<keyword evidence="3" id="KW-1185">Reference proteome</keyword>
<dbReference type="EMBL" id="BMJY01000018">
    <property type="protein sequence ID" value="GGH49534.1"/>
    <property type="molecule type" value="Genomic_DNA"/>
</dbReference>
<keyword evidence="1" id="KW-0812">Transmembrane</keyword>
<organism evidence="2 3">
    <name type="scientific">Microbacterium album</name>
    <dbReference type="NCBI Taxonomy" id="2053191"/>
    <lineage>
        <taxon>Bacteria</taxon>
        <taxon>Bacillati</taxon>
        <taxon>Actinomycetota</taxon>
        <taxon>Actinomycetes</taxon>
        <taxon>Micrococcales</taxon>
        <taxon>Microbacteriaceae</taxon>
        <taxon>Microbacterium</taxon>
    </lineage>
</organism>
<dbReference type="AlphaFoldDB" id="A0A917MNG8"/>
<dbReference type="Proteomes" id="UP000657592">
    <property type="component" value="Unassembled WGS sequence"/>
</dbReference>
<dbReference type="RefSeq" id="WP_188756906.1">
    <property type="nucleotide sequence ID" value="NZ_BMJY01000018.1"/>
</dbReference>
<comment type="caution">
    <text evidence="2">The sequence shown here is derived from an EMBL/GenBank/DDBJ whole genome shotgun (WGS) entry which is preliminary data.</text>
</comment>
<proteinExistence type="predicted"/>
<accession>A0A917MNG8</accession>
<keyword evidence="1" id="KW-0472">Membrane</keyword>
<keyword evidence="1" id="KW-1133">Transmembrane helix</keyword>
<gene>
    <name evidence="2" type="ORF">GCM10010921_27720</name>
</gene>
<evidence type="ECO:0000313" key="3">
    <source>
        <dbReference type="Proteomes" id="UP000657592"/>
    </source>
</evidence>
<name>A0A917MNG8_9MICO</name>